<keyword evidence="16" id="KW-1185">Reference proteome</keyword>
<dbReference type="EMBL" id="CAXDID020000237">
    <property type="protein sequence ID" value="CAL6062020.1"/>
    <property type="molecule type" value="Genomic_DNA"/>
</dbReference>
<sequence>MNKYEILGNSGEGAYGVVLKCRNKETNSLVAIKKFKDLDDPEDLNFRKTTLREIKLLKNAIHPNIVRLLEAFKRKQRLYLVFEYCDSTILEMLEKSNGIQMDEVRTLTFQIIRSVDFLHSNHIIHRDLKPENLLVLNTTIQKQPAKVVKLCDFGFARHVNAPGAAKDYQPQDLTDYVATRWYRAPELLLNATDYNASVDVWAIALIIVEMITSQPLFPGDSDVDQLYLIQKVLGNMTRKQMEKFLRNPKFIGIKMPDLHGRVEGLEKRLQSKIKDKNLLFMLENMLKMEPSERWTCQQCLASEWFDPCRKQCLNTEIELWRELGVSSDQVQVDEVKVKRDDDAAGSRQINRITSQSPRLSQAQVENHNIISIGVPDDLPNLPQSKGGSRAKARDAGVNVQMMNNYGFKQMGLPGLPGLPKYGK</sequence>
<keyword evidence="4" id="KW-0808">Transferase</keyword>
<keyword evidence="5" id="KW-0547">Nucleotide-binding</keyword>
<dbReference type="PANTHER" id="PTHR24056:SF111">
    <property type="entry name" value="CYCLIN-DEPENDENT KINASE-LIKE 5"/>
    <property type="match status" value="1"/>
</dbReference>
<dbReference type="Gene3D" id="3.30.200.20">
    <property type="entry name" value="Phosphorylase Kinase, domain 1"/>
    <property type="match status" value="1"/>
</dbReference>
<dbReference type="InterPro" id="IPR050108">
    <property type="entry name" value="CDK"/>
</dbReference>
<dbReference type="EMBL" id="CATOUU010000796">
    <property type="protein sequence ID" value="CAI9949361.1"/>
    <property type="molecule type" value="Genomic_DNA"/>
</dbReference>
<evidence type="ECO:0000256" key="9">
    <source>
        <dbReference type="ARBA" id="ARBA00048367"/>
    </source>
</evidence>
<gene>
    <name evidence="12" type="ORF">HINF_LOCUS37006</name>
    <name evidence="13" type="ORF">HINF_LOCUS43959</name>
    <name evidence="14" type="ORF">HINF_LOCUS49989</name>
    <name evidence="15" type="ORF">HINF_LOCUS64135</name>
</gene>
<organism evidence="13">
    <name type="scientific">Hexamita inflata</name>
    <dbReference type="NCBI Taxonomy" id="28002"/>
    <lineage>
        <taxon>Eukaryota</taxon>
        <taxon>Metamonada</taxon>
        <taxon>Diplomonadida</taxon>
        <taxon>Hexamitidae</taxon>
        <taxon>Hexamitinae</taxon>
        <taxon>Hexamita</taxon>
    </lineage>
</organism>
<dbReference type="InterPro" id="IPR008271">
    <property type="entry name" value="Ser/Thr_kinase_AS"/>
</dbReference>
<evidence type="ECO:0000313" key="16">
    <source>
        <dbReference type="Proteomes" id="UP001642409"/>
    </source>
</evidence>
<dbReference type="FunFam" id="3.30.200.20:FF:000049">
    <property type="entry name" value="cyclin-dependent kinase-like 1 isoform X1"/>
    <property type="match status" value="1"/>
</dbReference>
<evidence type="ECO:0000256" key="3">
    <source>
        <dbReference type="ARBA" id="ARBA00022527"/>
    </source>
</evidence>
<evidence type="ECO:0000256" key="6">
    <source>
        <dbReference type="ARBA" id="ARBA00022777"/>
    </source>
</evidence>
<protein>
    <recommendedName>
        <fullName evidence="2">cyclin-dependent kinase</fullName>
        <ecNumber evidence="2">2.7.11.22</ecNumber>
    </recommendedName>
</protein>
<name>A0AA86QNI6_9EUKA</name>
<dbReference type="PROSITE" id="PS50011">
    <property type="entry name" value="PROTEIN_KINASE_DOM"/>
    <property type="match status" value="1"/>
</dbReference>
<dbReference type="InterPro" id="IPR011009">
    <property type="entry name" value="Kinase-like_dom_sf"/>
</dbReference>
<keyword evidence="3" id="KW-0723">Serine/threonine-protein kinase</keyword>
<comment type="catalytic activity">
    <reaction evidence="8">
        <text>L-threonyl-[protein] + ATP = O-phospho-L-threonyl-[protein] + ADP + H(+)</text>
        <dbReference type="Rhea" id="RHEA:46608"/>
        <dbReference type="Rhea" id="RHEA-COMP:11060"/>
        <dbReference type="Rhea" id="RHEA-COMP:11605"/>
        <dbReference type="ChEBI" id="CHEBI:15378"/>
        <dbReference type="ChEBI" id="CHEBI:30013"/>
        <dbReference type="ChEBI" id="CHEBI:30616"/>
        <dbReference type="ChEBI" id="CHEBI:61977"/>
        <dbReference type="ChEBI" id="CHEBI:456216"/>
        <dbReference type="EC" id="2.7.11.22"/>
    </reaction>
</comment>
<evidence type="ECO:0000256" key="1">
    <source>
        <dbReference type="ARBA" id="ARBA00006485"/>
    </source>
</evidence>
<evidence type="ECO:0000256" key="8">
    <source>
        <dbReference type="ARBA" id="ARBA00047811"/>
    </source>
</evidence>
<reference evidence="13" key="1">
    <citation type="submission" date="2023-06" db="EMBL/GenBank/DDBJ databases">
        <authorList>
            <person name="Kurt Z."/>
        </authorList>
    </citation>
    <scope>NUCLEOTIDE SEQUENCE</scope>
</reference>
<dbReference type="EMBL" id="CATOUU010000872">
    <property type="protein sequence ID" value="CAI9956314.1"/>
    <property type="molecule type" value="Genomic_DNA"/>
</dbReference>
<dbReference type="Gene3D" id="1.10.510.10">
    <property type="entry name" value="Transferase(Phosphotransferase) domain 1"/>
    <property type="match status" value="1"/>
</dbReference>
<dbReference type="GO" id="GO:0004693">
    <property type="term" value="F:cyclin-dependent protein serine/threonine kinase activity"/>
    <property type="evidence" value="ECO:0007669"/>
    <property type="project" value="UniProtKB-EC"/>
</dbReference>
<evidence type="ECO:0000256" key="2">
    <source>
        <dbReference type="ARBA" id="ARBA00012425"/>
    </source>
</evidence>
<dbReference type="GO" id="GO:0005524">
    <property type="term" value="F:ATP binding"/>
    <property type="evidence" value="ECO:0007669"/>
    <property type="project" value="UniProtKB-KW"/>
</dbReference>
<dbReference type="PANTHER" id="PTHR24056">
    <property type="entry name" value="CELL DIVISION PROTEIN KINASE"/>
    <property type="match status" value="1"/>
</dbReference>
<dbReference type="GO" id="GO:0005634">
    <property type="term" value="C:nucleus"/>
    <property type="evidence" value="ECO:0007669"/>
    <property type="project" value="TreeGrafter"/>
</dbReference>
<dbReference type="AlphaFoldDB" id="A0AA86QNI6"/>
<evidence type="ECO:0000313" key="13">
    <source>
        <dbReference type="EMBL" id="CAI9956314.1"/>
    </source>
</evidence>
<dbReference type="EMBL" id="CAXDID020000408">
    <property type="protein sequence ID" value="CAL6088454.1"/>
    <property type="molecule type" value="Genomic_DNA"/>
</dbReference>
<comment type="similarity">
    <text evidence="1">Belongs to the protein kinase superfamily. CMGC Ser/Thr protein kinase family. CDC2/CDKX subfamily.</text>
</comment>
<keyword evidence="6 14" id="KW-0418">Kinase</keyword>
<comment type="catalytic activity">
    <reaction evidence="9">
        <text>L-seryl-[protein] + ATP = O-phospho-L-seryl-[protein] + ADP + H(+)</text>
        <dbReference type="Rhea" id="RHEA:17989"/>
        <dbReference type="Rhea" id="RHEA-COMP:9863"/>
        <dbReference type="Rhea" id="RHEA-COMP:11604"/>
        <dbReference type="ChEBI" id="CHEBI:15378"/>
        <dbReference type="ChEBI" id="CHEBI:29999"/>
        <dbReference type="ChEBI" id="CHEBI:30616"/>
        <dbReference type="ChEBI" id="CHEBI:83421"/>
        <dbReference type="ChEBI" id="CHEBI:456216"/>
        <dbReference type="EC" id="2.7.11.22"/>
    </reaction>
</comment>
<comment type="caution">
    <text evidence="13">The sequence shown here is derived from an EMBL/GenBank/DDBJ whole genome shotgun (WGS) entry which is preliminary data.</text>
</comment>
<dbReference type="InterPro" id="IPR000719">
    <property type="entry name" value="Prot_kinase_dom"/>
</dbReference>
<dbReference type="PROSITE" id="PS00108">
    <property type="entry name" value="PROTEIN_KINASE_ST"/>
    <property type="match status" value="1"/>
</dbReference>
<feature type="region of interest" description="Disordered" evidence="10">
    <location>
        <begin position="374"/>
        <end position="393"/>
    </location>
</feature>
<dbReference type="SMART" id="SM00220">
    <property type="entry name" value="S_TKc"/>
    <property type="match status" value="1"/>
</dbReference>
<dbReference type="SUPFAM" id="SSF56112">
    <property type="entry name" value="Protein kinase-like (PK-like)"/>
    <property type="match status" value="1"/>
</dbReference>
<dbReference type="EC" id="2.7.11.22" evidence="2"/>
<evidence type="ECO:0000256" key="7">
    <source>
        <dbReference type="ARBA" id="ARBA00022840"/>
    </source>
</evidence>
<feature type="domain" description="Protein kinase" evidence="11">
    <location>
        <begin position="4"/>
        <end position="305"/>
    </location>
</feature>
<evidence type="ECO:0000256" key="10">
    <source>
        <dbReference type="SAM" id="MobiDB-lite"/>
    </source>
</evidence>
<evidence type="ECO:0000256" key="4">
    <source>
        <dbReference type="ARBA" id="ARBA00022679"/>
    </source>
</evidence>
<evidence type="ECO:0000313" key="14">
    <source>
        <dbReference type="EMBL" id="CAL6062020.1"/>
    </source>
</evidence>
<evidence type="ECO:0000313" key="15">
    <source>
        <dbReference type="EMBL" id="CAL6088454.1"/>
    </source>
</evidence>
<evidence type="ECO:0000256" key="5">
    <source>
        <dbReference type="ARBA" id="ARBA00022741"/>
    </source>
</evidence>
<dbReference type="Proteomes" id="UP001642409">
    <property type="component" value="Unassembled WGS sequence"/>
</dbReference>
<dbReference type="Pfam" id="PF00069">
    <property type="entry name" value="Pkinase"/>
    <property type="match status" value="1"/>
</dbReference>
<dbReference type="FunFam" id="1.10.510.10:FF:000624">
    <property type="entry name" value="Mitogen-activated protein kinase"/>
    <property type="match status" value="1"/>
</dbReference>
<evidence type="ECO:0000259" key="11">
    <source>
        <dbReference type="PROSITE" id="PS50011"/>
    </source>
</evidence>
<reference evidence="14 16" key="2">
    <citation type="submission" date="2024-07" db="EMBL/GenBank/DDBJ databases">
        <authorList>
            <person name="Akdeniz Z."/>
        </authorList>
    </citation>
    <scope>NUCLEOTIDE SEQUENCE [LARGE SCALE GENOMIC DNA]</scope>
</reference>
<accession>A0AA86QNI6</accession>
<evidence type="ECO:0000313" key="12">
    <source>
        <dbReference type="EMBL" id="CAI9949361.1"/>
    </source>
</evidence>
<keyword evidence="7" id="KW-0067">ATP-binding</keyword>
<proteinExistence type="inferred from homology"/>